<dbReference type="Proteomes" id="UP001055072">
    <property type="component" value="Unassembled WGS sequence"/>
</dbReference>
<comment type="caution">
    <text evidence="1">The sequence shown here is derived from an EMBL/GenBank/DDBJ whole genome shotgun (WGS) entry which is preliminary data.</text>
</comment>
<accession>A0ACB8UHG8</accession>
<keyword evidence="2" id="KW-1185">Reference proteome</keyword>
<name>A0ACB8UHG8_9APHY</name>
<dbReference type="EMBL" id="MU274901">
    <property type="protein sequence ID" value="KAI0093726.1"/>
    <property type="molecule type" value="Genomic_DNA"/>
</dbReference>
<gene>
    <name evidence="1" type="ORF">BDY19DRAFT_902468</name>
</gene>
<evidence type="ECO:0000313" key="1">
    <source>
        <dbReference type="EMBL" id="KAI0093726.1"/>
    </source>
</evidence>
<reference evidence="1" key="1">
    <citation type="journal article" date="2021" name="Environ. Microbiol.">
        <title>Gene family expansions and transcriptome signatures uncover fungal adaptations to wood decay.</title>
        <authorList>
            <person name="Hage H."/>
            <person name="Miyauchi S."/>
            <person name="Viragh M."/>
            <person name="Drula E."/>
            <person name="Min B."/>
            <person name="Chaduli D."/>
            <person name="Navarro D."/>
            <person name="Favel A."/>
            <person name="Norest M."/>
            <person name="Lesage-Meessen L."/>
            <person name="Balint B."/>
            <person name="Merenyi Z."/>
            <person name="de Eugenio L."/>
            <person name="Morin E."/>
            <person name="Martinez A.T."/>
            <person name="Baldrian P."/>
            <person name="Stursova M."/>
            <person name="Martinez M.J."/>
            <person name="Novotny C."/>
            <person name="Magnuson J.K."/>
            <person name="Spatafora J.W."/>
            <person name="Maurice S."/>
            <person name="Pangilinan J."/>
            <person name="Andreopoulos W."/>
            <person name="LaButti K."/>
            <person name="Hundley H."/>
            <person name="Na H."/>
            <person name="Kuo A."/>
            <person name="Barry K."/>
            <person name="Lipzen A."/>
            <person name="Henrissat B."/>
            <person name="Riley R."/>
            <person name="Ahrendt S."/>
            <person name="Nagy L.G."/>
            <person name="Grigoriev I.V."/>
            <person name="Martin F."/>
            <person name="Rosso M.N."/>
        </authorList>
    </citation>
    <scope>NUCLEOTIDE SEQUENCE</scope>
    <source>
        <strain evidence="1">CBS 384.51</strain>
    </source>
</reference>
<evidence type="ECO:0000313" key="2">
    <source>
        <dbReference type="Proteomes" id="UP001055072"/>
    </source>
</evidence>
<organism evidence="1 2">
    <name type="scientific">Irpex rosettiformis</name>
    <dbReference type="NCBI Taxonomy" id="378272"/>
    <lineage>
        <taxon>Eukaryota</taxon>
        <taxon>Fungi</taxon>
        <taxon>Dikarya</taxon>
        <taxon>Basidiomycota</taxon>
        <taxon>Agaricomycotina</taxon>
        <taxon>Agaricomycetes</taxon>
        <taxon>Polyporales</taxon>
        <taxon>Irpicaceae</taxon>
        <taxon>Irpex</taxon>
    </lineage>
</organism>
<protein>
    <submittedName>
        <fullName evidence="1">Uncharacterized protein</fullName>
    </submittedName>
</protein>
<proteinExistence type="predicted"/>
<sequence length="187" mass="20140">MFEQFSKAWLCVRGKEAEEKQGKGQGGVAPVGGDIELLPEYGTIPSLEVFGNLMRGMKILSHTVADETGQSGVQNSSGAKKMNFLSRNIYSKQVRAYSSAVAITSTTATTSQDLLPVNIPLLRNISAQCSVLRYTPCRCERIGEWEAGSSAPERGVTGLVANSWAGVDKKRKGLEGGVAELAWGRRM</sequence>